<reference evidence="2 3" key="1">
    <citation type="journal article" date="2015" name="Sci. Rep.">
        <title>Unraveling adaptation of Pontibacter korlensis to radiation and infertility in desert through complete genome and comparative transcriptomic analysis.</title>
        <authorList>
            <person name="Dai J."/>
            <person name="Dai W."/>
            <person name="Qiu C."/>
            <person name="Yang Z."/>
            <person name="Zhang Y."/>
            <person name="Zhou M."/>
            <person name="Zhang L."/>
            <person name="Fang C."/>
            <person name="Gao Q."/>
            <person name="Yang Q."/>
            <person name="Li X."/>
            <person name="Wang Z."/>
            <person name="Wang Z."/>
            <person name="Jia Z."/>
            <person name="Chen X."/>
        </authorList>
    </citation>
    <scope>NUCLEOTIDE SEQUENCE [LARGE SCALE GENOMIC DNA]</scope>
    <source>
        <strain evidence="2 3">X14-1T</strain>
    </source>
</reference>
<sequence>MKNKDNLRTTKHDGDNLGKRDSTEDVSKNPSPRGTDRDRESENTPPENEVYVDLEPDELHLGEVEQPEDVGKKEKKKQ</sequence>
<proteinExistence type="predicted"/>
<protein>
    <submittedName>
        <fullName evidence="2">Uncharacterized protein</fullName>
    </submittedName>
</protein>
<keyword evidence="3" id="KW-1185">Reference proteome</keyword>
<evidence type="ECO:0000313" key="3">
    <source>
        <dbReference type="Proteomes" id="UP000033109"/>
    </source>
</evidence>
<feature type="compositionally biased region" description="Basic and acidic residues" evidence="1">
    <location>
        <begin position="1"/>
        <end position="27"/>
    </location>
</feature>
<organism evidence="2 3">
    <name type="scientific">Pontibacter korlensis</name>
    <dbReference type="NCBI Taxonomy" id="400092"/>
    <lineage>
        <taxon>Bacteria</taxon>
        <taxon>Pseudomonadati</taxon>
        <taxon>Bacteroidota</taxon>
        <taxon>Cytophagia</taxon>
        <taxon>Cytophagales</taxon>
        <taxon>Hymenobacteraceae</taxon>
        <taxon>Pontibacter</taxon>
    </lineage>
</organism>
<evidence type="ECO:0000313" key="2">
    <source>
        <dbReference type="EMBL" id="AKD03458.1"/>
    </source>
</evidence>
<dbReference type="HOGENOM" id="CLU_2619024_0_0_10"/>
<dbReference type="KEGG" id="pko:PKOR_10390"/>
<dbReference type="RefSeq" id="WP_046310596.1">
    <property type="nucleotide sequence ID" value="NZ_CBCSCY010000005.1"/>
</dbReference>
<dbReference type="PATRIC" id="fig|400092.3.peg.2274"/>
<feature type="region of interest" description="Disordered" evidence="1">
    <location>
        <begin position="1"/>
        <end position="78"/>
    </location>
</feature>
<name>A0A0E3ZFD7_9BACT</name>
<dbReference type="OrthoDB" id="853741at2"/>
<dbReference type="AlphaFoldDB" id="A0A0E3ZFD7"/>
<dbReference type="EMBL" id="CP009621">
    <property type="protein sequence ID" value="AKD03458.1"/>
    <property type="molecule type" value="Genomic_DNA"/>
</dbReference>
<evidence type="ECO:0000256" key="1">
    <source>
        <dbReference type="SAM" id="MobiDB-lite"/>
    </source>
</evidence>
<gene>
    <name evidence="2" type="ORF">PKOR_10390</name>
</gene>
<dbReference type="Proteomes" id="UP000033109">
    <property type="component" value="Chromosome"/>
</dbReference>
<accession>A0A0E3ZFD7</accession>